<accession>A0A2U8WCD5</accession>
<dbReference type="AlphaFoldDB" id="A0A2U8WCD5"/>
<keyword evidence="2" id="KW-1185">Reference proteome</keyword>
<dbReference type="RefSeq" id="WP_109894937.1">
    <property type="nucleotide sequence ID" value="NZ_CP029550.1"/>
</dbReference>
<evidence type="ECO:0008006" key="3">
    <source>
        <dbReference type="Google" id="ProtNLM"/>
    </source>
</evidence>
<evidence type="ECO:0000313" key="1">
    <source>
        <dbReference type="EMBL" id="AWN43797.1"/>
    </source>
</evidence>
<evidence type="ECO:0000313" key="2">
    <source>
        <dbReference type="Proteomes" id="UP000245926"/>
    </source>
</evidence>
<proteinExistence type="predicted"/>
<reference evidence="2" key="1">
    <citation type="submission" date="2018-05" db="EMBL/GenBank/DDBJ databases">
        <title>Complete Genome Sequence of Methylobacterium sp. 17SD2-17.</title>
        <authorList>
            <person name="Srinivasan S."/>
        </authorList>
    </citation>
    <scope>NUCLEOTIDE SEQUENCE [LARGE SCALE GENOMIC DNA]</scope>
    <source>
        <strain evidence="2">17SD2-17</strain>
    </source>
</reference>
<name>A0A2U8WCD5_9HYPH</name>
<gene>
    <name evidence="1" type="ORF">DK389_28865</name>
</gene>
<dbReference type="EMBL" id="CP029550">
    <property type="protein sequence ID" value="AWN43797.1"/>
    <property type="molecule type" value="Genomic_DNA"/>
</dbReference>
<protein>
    <recommendedName>
        <fullName evidence="3">Methyltransferase FkbM domain-containing protein</fullName>
    </recommendedName>
</protein>
<organism evidence="1 2">
    <name type="scientific">Methylobacterium durans</name>
    <dbReference type="NCBI Taxonomy" id="2202825"/>
    <lineage>
        <taxon>Bacteria</taxon>
        <taxon>Pseudomonadati</taxon>
        <taxon>Pseudomonadota</taxon>
        <taxon>Alphaproteobacteria</taxon>
        <taxon>Hyphomicrobiales</taxon>
        <taxon>Methylobacteriaceae</taxon>
        <taxon>Methylobacterium</taxon>
    </lineage>
</organism>
<dbReference type="OrthoDB" id="9810122at2"/>
<sequence length="262" mass="29402">MDNLAYLVSLREQLLAQERHRHPQRLTKHGYKVYSQSDEDGILAEIFRRIGTTDKSFVEFGVHDGLECNTSWLLMHGWSGLWIDANEAACAAVRNTHRSWTECGALTMTNSFVTAENINEVIASRFPRGLEIDLLSVDVDYNDYWIWKAITDIRPRVVIIEYNATWLPPLSISVPYSPHAVHDGSNYFGASLSAFAKLGTEKGYDLVGCCLAGVNAFFVRRDLTQGKFLAPGSAEEHYEPPRYYLASLPAGHRSNIGPVVHV</sequence>
<dbReference type="Proteomes" id="UP000245926">
    <property type="component" value="Chromosome"/>
</dbReference>
<dbReference type="KEGG" id="mets:DK389_28865"/>